<feature type="domain" description="LysM" evidence="4">
    <location>
        <begin position="80"/>
        <end position="126"/>
    </location>
</feature>
<accession>A0ABR3Q6E1</accession>
<dbReference type="SMART" id="SM00257">
    <property type="entry name" value="LysM"/>
    <property type="match status" value="2"/>
</dbReference>
<organism evidence="5 6">
    <name type="scientific">Vanrija albida</name>
    <dbReference type="NCBI Taxonomy" id="181172"/>
    <lineage>
        <taxon>Eukaryota</taxon>
        <taxon>Fungi</taxon>
        <taxon>Dikarya</taxon>
        <taxon>Basidiomycota</taxon>
        <taxon>Agaricomycotina</taxon>
        <taxon>Tremellomycetes</taxon>
        <taxon>Trichosporonales</taxon>
        <taxon>Trichosporonaceae</taxon>
        <taxon>Vanrija</taxon>
    </lineage>
</organism>
<dbReference type="EMBL" id="JBBXJM010000003">
    <property type="protein sequence ID" value="KAL1410233.1"/>
    <property type="molecule type" value="Genomic_DNA"/>
</dbReference>
<feature type="chain" id="PRO_5047404456" description="LysM domain-containing protein" evidence="3">
    <location>
        <begin position="17"/>
        <end position="158"/>
    </location>
</feature>
<keyword evidence="2" id="KW-0843">Virulence</keyword>
<dbReference type="SUPFAM" id="SSF54106">
    <property type="entry name" value="LysM domain"/>
    <property type="match status" value="2"/>
</dbReference>
<protein>
    <recommendedName>
        <fullName evidence="4">LysM domain-containing protein</fullName>
    </recommendedName>
</protein>
<dbReference type="Gene3D" id="3.10.350.10">
    <property type="entry name" value="LysM domain"/>
    <property type="match status" value="2"/>
</dbReference>
<dbReference type="RefSeq" id="XP_069210177.1">
    <property type="nucleotide sequence ID" value="XM_069352759.1"/>
</dbReference>
<dbReference type="PROSITE" id="PS51782">
    <property type="entry name" value="LYSM"/>
    <property type="match status" value="2"/>
</dbReference>
<dbReference type="PANTHER" id="PTHR34997:SF1">
    <property type="entry name" value="PEPTIDOGLYCAN-BINDING LYSIN DOMAIN"/>
    <property type="match status" value="1"/>
</dbReference>
<evidence type="ECO:0000256" key="1">
    <source>
        <dbReference type="ARBA" id="ARBA00022669"/>
    </source>
</evidence>
<dbReference type="InterPro" id="IPR018392">
    <property type="entry name" value="LysM"/>
</dbReference>
<dbReference type="PANTHER" id="PTHR34997">
    <property type="entry name" value="AM15"/>
    <property type="match status" value="1"/>
</dbReference>
<comment type="caution">
    <text evidence="5">The sequence shown here is derived from an EMBL/GenBank/DDBJ whole genome shotgun (WGS) entry which is preliminary data.</text>
</comment>
<dbReference type="InterPro" id="IPR036779">
    <property type="entry name" value="LysM_dom_sf"/>
</dbReference>
<evidence type="ECO:0000256" key="2">
    <source>
        <dbReference type="ARBA" id="ARBA00023026"/>
    </source>
</evidence>
<gene>
    <name evidence="5" type="ORF">Q8F55_004238</name>
</gene>
<reference evidence="5 6" key="1">
    <citation type="submission" date="2023-08" db="EMBL/GenBank/DDBJ databases">
        <title>Annotated Genome Sequence of Vanrija albida AlHP1.</title>
        <authorList>
            <person name="Herzog R."/>
        </authorList>
    </citation>
    <scope>NUCLEOTIDE SEQUENCE [LARGE SCALE GENOMIC DNA]</scope>
    <source>
        <strain evidence="5 6">AlHP1</strain>
    </source>
</reference>
<keyword evidence="1" id="KW-0147">Chitin-binding</keyword>
<keyword evidence="3" id="KW-0732">Signal</keyword>
<dbReference type="GeneID" id="95985281"/>
<evidence type="ECO:0000259" key="4">
    <source>
        <dbReference type="PROSITE" id="PS51782"/>
    </source>
</evidence>
<dbReference type="InterPro" id="IPR052210">
    <property type="entry name" value="LysM1-like"/>
</dbReference>
<name>A0ABR3Q6E1_9TREE</name>
<proteinExistence type="predicted"/>
<sequence>MFAALALLALPLLAKADFIEGCTRTAVVKAGDTCDELSTRHGVSTFQFALVNDETVDTNCHNLQINQTVCLGVSGQDCTKIYTVVEDDTCDWIQQQYGIANETLYANNPQINADCTNIYIGEVLCVDTKAFTYPAYNATLFEAVAGSYVPYCDDDEDY</sequence>
<keyword evidence="6" id="KW-1185">Reference proteome</keyword>
<evidence type="ECO:0000256" key="3">
    <source>
        <dbReference type="SAM" id="SignalP"/>
    </source>
</evidence>
<feature type="domain" description="LysM" evidence="4">
    <location>
        <begin position="24"/>
        <end position="71"/>
    </location>
</feature>
<evidence type="ECO:0000313" key="6">
    <source>
        <dbReference type="Proteomes" id="UP001565368"/>
    </source>
</evidence>
<evidence type="ECO:0000313" key="5">
    <source>
        <dbReference type="EMBL" id="KAL1410233.1"/>
    </source>
</evidence>
<dbReference type="Proteomes" id="UP001565368">
    <property type="component" value="Unassembled WGS sequence"/>
</dbReference>
<feature type="signal peptide" evidence="3">
    <location>
        <begin position="1"/>
        <end position="16"/>
    </location>
</feature>
<dbReference type="CDD" id="cd00118">
    <property type="entry name" value="LysM"/>
    <property type="match status" value="1"/>
</dbReference>
<dbReference type="Pfam" id="PF01476">
    <property type="entry name" value="LysM"/>
    <property type="match status" value="2"/>
</dbReference>